<dbReference type="Proteomes" id="UP001055811">
    <property type="component" value="Linkage Group LG06"/>
</dbReference>
<comment type="caution">
    <text evidence="1">The sequence shown here is derived from an EMBL/GenBank/DDBJ whole genome shotgun (WGS) entry which is preliminary data.</text>
</comment>
<proteinExistence type="predicted"/>
<reference evidence="1 2" key="2">
    <citation type="journal article" date="2022" name="Mol. Ecol. Resour.">
        <title>The genomes of chicory, endive, great burdock and yacon provide insights into Asteraceae paleo-polyploidization history and plant inulin production.</title>
        <authorList>
            <person name="Fan W."/>
            <person name="Wang S."/>
            <person name="Wang H."/>
            <person name="Wang A."/>
            <person name="Jiang F."/>
            <person name="Liu H."/>
            <person name="Zhao H."/>
            <person name="Xu D."/>
            <person name="Zhang Y."/>
        </authorList>
    </citation>
    <scope>NUCLEOTIDE SEQUENCE [LARGE SCALE GENOMIC DNA]</scope>
    <source>
        <strain evidence="2">cv. Punajuju</strain>
        <tissue evidence="1">Leaves</tissue>
    </source>
</reference>
<dbReference type="EMBL" id="CM042014">
    <property type="protein sequence ID" value="KAI3722795.1"/>
    <property type="molecule type" value="Genomic_DNA"/>
</dbReference>
<organism evidence="1 2">
    <name type="scientific">Cichorium intybus</name>
    <name type="common">Chicory</name>
    <dbReference type="NCBI Taxonomy" id="13427"/>
    <lineage>
        <taxon>Eukaryota</taxon>
        <taxon>Viridiplantae</taxon>
        <taxon>Streptophyta</taxon>
        <taxon>Embryophyta</taxon>
        <taxon>Tracheophyta</taxon>
        <taxon>Spermatophyta</taxon>
        <taxon>Magnoliopsida</taxon>
        <taxon>eudicotyledons</taxon>
        <taxon>Gunneridae</taxon>
        <taxon>Pentapetalae</taxon>
        <taxon>asterids</taxon>
        <taxon>campanulids</taxon>
        <taxon>Asterales</taxon>
        <taxon>Asteraceae</taxon>
        <taxon>Cichorioideae</taxon>
        <taxon>Cichorieae</taxon>
        <taxon>Cichoriinae</taxon>
        <taxon>Cichorium</taxon>
    </lineage>
</organism>
<evidence type="ECO:0000313" key="2">
    <source>
        <dbReference type="Proteomes" id="UP001055811"/>
    </source>
</evidence>
<evidence type="ECO:0000313" key="1">
    <source>
        <dbReference type="EMBL" id="KAI3722795.1"/>
    </source>
</evidence>
<keyword evidence="2" id="KW-1185">Reference proteome</keyword>
<reference evidence="2" key="1">
    <citation type="journal article" date="2022" name="Mol. Ecol. Resour.">
        <title>The genomes of chicory, endive, great burdock and yacon provide insights into Asteraceae palaeo-polyploidization history and plant inulin production.</title>
        <authorList>
            <person name="Fan W."/>
            <person name="Wang S."/>
            <person name="Wang H."/>
            <person name="Wang A."/>
            <person name="Jiang F."/>
            <person name="Liu H."/>
            <person name="Zhao H."/>
            <person name="Xu D."/>
            <person name="Zhang Y."/>
        </authorList>
    </citation>
    <scope>NUCLEOTIDE SEQUENCE [LARGE SCALE GENOMIC DNA]</scope>
    <source>
        <strain evidence="2">cv. Punajuju</strain>
    </source>
</reference>
<sequence length="118" mass="13471">MDDLKNRRFSFDGRRSISFDSNKFTRSDSSRIASELGSSLSSRFMSYEKLSHSMRLYDVAESSSNHGRRRRNGAWAFVAKIFTLKKAGGDSSDRRQPSAGRSSSWRAGPTRRWPVQGW</sequence>
<accession>A0ACB9BL96</accession>
<protein>
    <submittedName>
        <fullName evidence="1">Uncharacterized protein</fullName>
    </submittedName>
</protein>
<gene>
    <name evidence="1" type="ORF">L2E82_33885</name>
</gene>
<name>A0ACB9BL96_CICIN</name>